<sequence>MHVAFDKVHEKIKICKIKAGNSFQLVAREQNSQAAKSDSSCGILKSTLHEILTNFNMSECENIKD</sequence>
<keyword evidence="2" id="KW-1185">Reference proteome</keyword>
<proteinExistence type="predicted"/>
<protein>
    <submittedName>
        <fullName evidence="1">CLUMA_CG019909, isoform A</fullName>
    </submittedName>
</protein>
<evidence type="ECO:0000313" key="1">
    <source>
        <dbReference type="EMBL" id="CRL06790.1"/>
    </source>
</evidence>
<evidence type="ECO:0000313" key="2">
    <source>
        <dbReference type="Proteomes" id="UP000183832"/>
    </source>
</evidence>
<dbReference type="EMBL" id="CVRI01000067">
    <property type="protein sequence ID" value="CRL06790.1"/>
    <property type="molecule type" value="Genomic_DNA"/>
</dbReference>
<organism evidence="1 2">
    <name type="scientific">Clunio marinus</name>
    <dbReference type="NCBI Taxonomy" id="568069"/>
    <lineage>
        <taxon>Eukaryota</taxon>
        <taxon>Metazoa</taxon>
        <taxon>Ecdysozoa</taxon>
        <taxon>Arthropoda</taxon>
        <taxon>Hexapoda</taxon>
        <taxon>Insecta</taxon>
        <taxon>Pterygota</taxon>
        <taxon>Neoptera</taxon>
        <taxon>Endopterygota</taxon>
        <taxon>Diptera</taxon>
        <taxon>Nematocera</taxon>
        <taxon>Chironomoidea</taxon>
        <taxon>Chironomidae</taxon>
        <taxon>Clunio</taxon>
    </lineage>
</organism>
<accession>A0A1J1J5P3</accession>
<gene>
    <name evidence="1" type="ORF">CLUMA_CG019909</name>
</gene>
<dbReference type="Proteomes" id="UP000183832">
    <property type="component" value="Unassembled WGS sequence"/>
</dbReference>
<reference evidence="1 2" key="1">
    <citation type="submission" date="2015-04" db="EMBL/GenBank/DDBJ databases">
        <authorList>
            <person name="Syromyatnikov M.Y."/>
            <person name="Popov V.N."/>
        </authorList>
    </citation>
    <scope>NUCLEOTIDE SEQUENCE [LARGE SCALE GENOMIC DNA]</scope>
</reference>
<name>A0A1J1J5P3_9DIPT</name>
<dbReference type="AlphaFoldDB" id="A0A1J1J5P3"/>